<dbReference type="OrthoDB" id="5046242at2759"/>
<evidence type="ECO:0000256" key="1">
    <source>
        <dbReference type="ARBA" id="ARBA00001974"/>
    </source>
</evidence>
<feature type="binding site" evidence="5">
    <location>
        <position position="33"/>
    </location>
    <ligand>
        <name>FAD</name>
        <dbReference type="ChEBI" id="CHEBI:57692"/>
    </ligand>
</feature>
<evidence type="ECO:0000256" key="4">
    <source>
        <dbReference type="ARBA" id="ARBA00048448"/>
    </source>
</evidence>
<dbReference type="InterPro" id="IPR050703">
    <property type="entry name" value="Flavin_MAO"/>
</dbReference>
<dbReference type="InterPro" id="IPR036188">
    <property type="entry name" value="FAD/NAD-bd_sf"/>
</dbReference>
<evidence type="ECO:0000313" key="9">
    <source>
        <dbReference type="Proteomes" id="UP000554235"/>
    </source>
</evidence>
<gene>
    <name evidence="8" type="ORF">FALBO_11731</name>
</gene>
<protein>
    <recommendedName>
        <fullName evidence="6">Amine oxidase</fullName>
        <ecNumber evidence="6">1.4.3.-</ecNumber>
    </recommendedName>
</protein>
<dbReference type="PANTHER" id="PTHR43563">
    <property type="entry name" value="AMINE OXIDASE"/>
    <property type="match status" value="1"/>
</dbReference>
<comment type="cofactor">
    <cofactor evidence="1 6">
        <name>FAD</name>
        <dbReference type="ChEBI" id="CHEBI:57692"/>
    </cofactor>
</comment>
<evidence type="ECO:0000256" key="5">
    <source>
        <dbReference type="PIRSR" id="PIRSR601613-1"/>
    </source>
</evidence>
<dbReference type="InterPro" id="IPR001613">
    <property type="entry name" value="Flavin_amine_oxidase"/>
</dbReference>
<evidence type="ECO:0000256" key="6">
    <source>
        <dbReference type="RuleBase" id="RU362067"/>
    </source>
</evidence>
<evidence type="ECO:0000259" key="7">
    <source>
        <dbReference type="Pfam" id="PF01593"/>
    </source>
</evidence>
<comment type="similarity">
    <text evidence="2 6">Belongs to the flavin monoamine oxidase family.</text>
</comment>
<reference evidence="8 9" key="1">
    <citation type="submission" date="2020-01" db="EMBL/GenBank/DDBJ databases">
        <title>Identification and distribution of gene clusters putatively required for synthesis of sphingolipid metabolism inhibitors in phylogenetically diverse species of the filamentous fungus Fusarium.</title>
        <authorList>
            <person name="Kim H.-S."/>
            <person name="Busman M."/>
            <person name="Brown D.W."/>
            <person name="Divon H."/>
            <person name="Uhlig S."/>
            <person name="Proctor R.H."/>
        </authorList>
    </citation>
    <scope>NUCLEOTIDE SEQUENCE [LARGE SCALE GENOMIC DNA]</scope>
    <source>
        <strain evidence="8 9">NRRL 20459</strain>
    </source>
</reference>
<accession>A0A8H4L4I0</accession>
<feature type="binding site" evidence="5">
    <location>
        <position position="438"/>
    </location>
    <ligand>
        <name>FAD</name>
        <dbReference type="ChEBI" id="CHEBI:57692"/>
    </ligand>
</feature>
<dbReference type="EC" id="1.4.3.-" evidence="6"/>
<comment type="caution">
    <text evidence="8">The sequence shown here is derived from an EMBL/GenBank/DDBJ whole genome shotgun (WGS) entry which is preliminary data.</text>
</comment>
<dbReference type="PRINTS" id="PR00757">
    <property type="entry name" value="AMINEOXDASEF"/>
</dbReference>
<sequence length="477" mass="52509">MASLVETALPRHRDPSSKSKGCAKVIVVGAGLSGLQAAHQLQQAGISCLVLEAHDRVGGRLPAGPGAAHIAGAWVDHVHHPRAWNLVRELGLEMVEEMTGTGGQSVMRGFGAYNHGHIPILDDMDRRSYIRVRDNIEGLSQRVDLNNPTLMLPNYGSMTVNELVVSQGATPAVQKLADTWTATLSSLAARDVAALYFLLVCKTAGGFLNAIGQPFRPCRRMRFRDAPTLCEALAQRLVPGSVMLSQAVQWVDQTSGNKCVLATLDGDVFQCSRVILALPTAVYRHMVFSPALGEHKQWIREHEQSGFYTEAVLVHDQPWWREKGLNGYSQSSEGPIWETRDTSCDADGIYALTCVVAGETGRELWEKDVSERREVLLRHLGDVFADYSPLPDPLYKIKPNYGEWSSRAPCSSVPMQYLRSLALDQWRVEGNIHFAGSETSHVWRGHIEGSLTSGSRAADEVLSVMRPVAEELMLPRL</sequence>
<keyword evidence="9" id="KW-1185">Reference proteome</keyword>
<evidence type="ECO:0000256" key="2">
    <source>
        <dbReference type="ARBA" id="ARBA00005995"/>
    </source>
</evidence>
<organism evidence="8 9">
    <name type="scientific">Fusarium albosuccineum</name>
    <dbReference type="NCBI Taxonomy" id="1237068"/>
    <lineage>
        <taxon>Eukaryota</taxon>
        <taxon>Fungi</taxon>
        <taxon>Dikarya</taxon>
        <taxon>Ascomycota</taxon>
        <taxon>Pezizomycotina</taxon>
        <taxon>Sordariomycetes</taxon>
        <taxon>Hypocreomycetidae</taxon>
        <taxon>Hypocreales</taxon>
        <taxon>Nectriaceae</taxon>
        <taxon>Fusarium</taxon>
        <taxon>Fusarium decemcellulare species complex</taxon>
    </lineage>
</organism>
<dbReference type="GO" id="GO:0097621">
    <property type="term" value="F:monoamine oxidase activity"/>
    <property type="evidence" value="ECO:0007669"/>
    <property type="project" value="UniProtKB-EC"/>
</dbReference>
<keyword evidence="3 6" id="KW-0560">Oxidoreductase</keyword>
<dbReference type="Gene3D" id="3.50.50.60">
    <property type="entry name" value="FAD/NAD(P)-binding domain"/>
    <property type="match status" value="1"/>
</dbReference>
<name>A0A8H4L4I0_9HYPO</name>
<dbReference type="Gene3D" id="1.10.405.10">
    <property type="entry name" value="Guanine Nucleotide Dissociation Inhibitor, domain 1"/>
    <property type="match status" value="1"/>
</dbReference>
<feature type="binding site" evidence="5">
    <location>
        <begin position="52"/>
        <end position="53"/>
    </location>
    <ligand>
        <name>FAD</name>
        <dbReference type="ChEBI" id="CHEBI:57692"/>
    </ligand>
</feature>
<dbReference type="Gene3D" id="3.90.660.10">
    <property type="match status" value="1"/>
</dbReference>
<dbReference type="SUPFAM" id="SSF54373">
    <property type="entry name" value="FAD-linked reductases, C-terminal domain"/>
    <property type="match status" value="1"/>
</dbReference>
<dbReference type="AlphaFoldDB" id="A0A8H4L4I0"/>
<dbReference type="SUPFAM" id="SSF51905">
    <property type="entry name" value="FAD/NAD(P)-binding domain"/>
    <property type="match status" value="1"/>
</dbReference>
<dbReference type="InterPro" id="IPR002937">
    <property type="entry name" value="Amino_oxidase"/>
</dbReference>
<evidence type="ECO:0000313" key="8">
    <source>
        <dbReference type="EMBL" id="KAF4461480.1"/>
    </source>
</evidence>
<dbReference type="Proteomes" id="UP000554235">
    <property type="component" value="Unassembled WGS sequence"/>
</dbReference>
<feature type="binding site" evidence="5">
    <location>
        <position position="248"/>
    </location>
    <ligand>
        <name>FAD</name>
        <dbReference type="ChEBI" id="CHEBI:57692"/>
    </ligand>
</feature>
<proteinExistence type="inferred from homology"/>
<dbReference type="Pfam" id="PF01593">
    <property type="entry name" value="Amino_oxidase"/>
    <property type="match status" value="1"/>
</dbReference>
<keyword evidence="6" id="KW-0285">Flavoprotein</keyword>
<evidence type="ECO:0000256" key="3">
    <source>
        <dbReference type="ARBA" id="ARBA00023002"/>
    </source>
</evidence>
<feature type="domain" description="Amine oxidase" evidence="7">
    <location>
        <begin position="32"/>
        <end position="462"/>
    </location>
</feature>
<dbReference type="PANTHER" id="PTHR43563:SF14">
    <property type="entry name" value="AMINE OXIDASE"/>
    <property type="match status" value="1"/>
</dbReference>
<comment type="catalytic activity">
    <reaction evidence="4">
        <text>a secondary aliphatic amine + O2 + H2O = a primary amine + an aldehyde + H2O2</text>
        <dbReference type="Rhea" id="RHEA:26414"/>
        <dbReference type="ChEBI" id="CHEBI:15377"/>
        <dbReference type="ChEBI" id="CHEBI:15379"/>
        <dbReference type="ChEBI" id="CHEBI:16240"/>
        <dbReference type="ChEBI" id="CHEBI:17478"/>
        <dbReference type="ChEBI" id="CHEBI:58855"/>
        <dbReference type="ChEBI" id="CHEBI:65296"/>
        <dbReference type="EC" id="1.4.3.4"/>
    </reaction>
</comment>
<dbReference type="EMBL" id="JAADYS010001713">
    <property type="protein sequence ID" value="KAF4461480.1"/>
    <property type="molecule type" value="Genomic_DNA"/>
</dbReference>
<keyword evidence="6" id="KW-0274">FAD</keyword>